<dbReference type="EMBL" id="JARIHO010000042">
    <property type="protein sequence ID" value="KAJ7326339.1"/>
    <property type="molecule type" value="Genomic_DNA"/>
</dbReference>
<accession>A0AAD7EJ65</accession>
<comment type="caution">
    <text evidence="1">The sequence shown here is derived from an EMBL/GenBank/DDBJ whole genome shotgun (WGS) entry which is preliminary data.</text>
</comment>
<evidence type="ECO:0000313" key="1">
    <source>
        <dbReference type="EMBL" id="KAJ7326339.1"/>
    </source>
</evidence>
<evidence type="ECO:0000313" key="2">
    <source>
        <dbReference type="Proteomes" id="UP001218218"/>
    </source>
</evidence>
<dbReference type="Proteomes" id="UP001218218">
    <property type="component" value="Unassembled WGS sequence"/>
</dbReference>
<gene>
    <name evidence="1" type="ORF">DFH08DRAFT_816676</name>
</gene>
<dbReference type="AlphaFoldDB" id="A0AAD7EJ65"/>
<keyword evidence="2" id="KW-1185">Reference proteome</keyword>
<name>A0AAD7EJ65_9AGAR</name>
<protein>
    <submittedName>
        <fullName evidence="1">Uncharacterized protein</fullName>
    </submittedName>
</protein>
<proteinExistence type="predicted"/>
<sequence>MGTEETEFEQAGMPKGFLITLARLFLTSLLQMVCDAILHPPIYSALIEKAELHCGPTVRSASNMFLLFVGALEGSVHDYPDVLVWLCETFLLIHVAIKAYNNNSAILQTSVPSTD</sequence>
<organism evidence="1 2">
    <name type="scientific">Mycena albidolilacea</name>
    <dbReference type="NCBI Taxonomy" id="1033008"/>
    <lineage>
        <taxon>Eukaryota</taxon>
        <taxon>Fungi</taxon>
        <taxon>Dikarya</taxon>
        <taxon>Basidiomycota</taxon>
        <taxon>Agaricomycotina</taxon>
        <taxon>Agaricomycetes</taxon>
        <taxon>Agaricomycetidae</taxon>
        <taxon>Agaricales</taxon>
        <taxon>Marasmiineae</taxon>
        <taxon>Mycenaceae</taxon>
        <taxon>Mycena</taxon>
    </lineage>
</organism>
<reference evidence="1" key="1">
    <citation type="submission" date="2023-03" db="EMBL/GenBank/DDBJ databases">
        <title>Massive genome expansion in bonnet fungi (Mycena s.s.) driven by repeated elements and novel gene families across ecological guilds.</title>
        <authorList>
            <consortium name="Lawrence Berkeley National Laboratory"/>
            <person name="Harder C.B."/>
            <person name="Miyauchi S."/>
            <person name="Viragh M."/>
            <person name="Kuo A."/>
            <person name="Thoen E."/>
            <person name="Andreopoulos B."/>
            <person name="Lu D."/>
            <person name="Skrede I."/>
            <person name="Drula E."/>
            <person name="Henrissat B."/>
            <person name="Morin E."/>
            <person name="Kohler A."/>
            <person name="Barry K."/>
            <person name="LaButti K."/>
            <person name="Morin E."/>
            <person name="Salamov A."/>
            <person name="Lipzen A."/>
            <person name="Mereny Z."/>
            <person name="Hegedus B."/>
            <person name="Baldrian P."/>
            <person name="Stursova M."/>
            <person name="Weitz H."/>
            <person name="Taylor A."/>
            <person name="Grigoriev I.V."/>
            <person name="Nagy L.G."/>
            <person name="Martin F."/>
            <person name="Kauserud H."/>
        </authorList>
    </citation>
    <scope>NUCLEOTIDE SEQUENCE</scope>
    <source>
        <strain evidence="1">CBHHK002</strain>
    </source>
</reference>